<reference evidence="4" key="1">
    <citation type="submission" date="2018-12" db="EMBL/GenBank/DDBJ databases">
        <title>Complete genome sequence of Paenibacillus sp. MBLB1234.</title>
        <authorList>
            <person name="Nam Y.-D."/>
            <person name="Kang J."/>
            <person name="Chung W.-H."/>
            <person name="Park Y.S."/>
        </authorList>
    </citation>
    <scope>NUCLEOTIDE SEQUENCE [LARGE SCALE GENOMIC DNA]</scope>
    <source>
        <strain evidence="4">MBLB1234</strain>
    </source>
</reference>
<evidence type="ECO:0000313" key="4">
    <source>
        <dbReference type="Proteomes" id="UP000270678"/>
    </source>
</evidence>
<protein>
    <submittedName>
        <fullName evidence="3">Molecular chaperone DnaJ</fullName>
    </submittedName>
</protein>
<dbReference type="Proteomes" id="UP000270678">
    <property type="component" value="Chromosome"/>
</dbReference>
<proteinExistence type="predicted"/>
<organism evidence="3 4">
    <name type="scientific">Paenibacillus lutimineralis</name>
    <dbReference type="NCBI Taxonomy" id="2707005"/>
    <lineage>
        <taxon>Bacteria</taxon>
        <taxon>Bacillati</taxon>
        <taxon>Bacillota</taxon>
        <taxon>Bacilli</taxon>
        <taxon>Bacillales</taxon>
        <taxon>Paenibacillaceae</taxon>
        <taxon>Paenibacillus</taxon>
    </lineage>
</organism>
<dbReference type="RefSeq" id="WP_127000533.1">
    <property type="nucleotide sequence ID" value="NZ_CP034346.1"/>
</dbReference>
<dbReference type="EMBL" id="CP034346">
    <property type="protein sequence ID" value="AZS16180.1"/>
    <property type="molecule type" value="Genomic_DNA"/>
</dbReference>
<keyword evidence="4" id="KW-1185">Reference proteome</keyword>
<evidence type="ECO:0000256" key="1">
    <source>
        <dbReference type="SAM" id="Phobius"/>
    </source>
</evidence>
<dbReference type="InterPro" id="IPR001623">
    <property type="entry name" value="DnaJ_domain"/>
</dbReference>
<keyword evidence="1" id="KW-1133">Transmembrane helix</keyword>
<sequence length="297" mass="33749">MSDLKKAYELLGLPENASREEVERVFDIELKKSRSKSAEQDFEMKLKAYKLITGADDRQKIEEKSRERYQKWGRFAGTAEKVEEFFRIYRTHVIVGIIAVIVLTVATVTFVNHRQEQKRLAALPPIDLSIMYLGNFMSDMDNGGDEGLEQAMLEQFPEWKRLKLTMTYLPPSDQAMGGADLAYQQKAMAILATEKPDIYILDQASYDWIGGSGVLEKLDEEANGILKPLLNENNKIIGRGEEDTEDHVYAIDITQSKLADQLPLGKLQMIVGLRGGSENHDKAIHFIERYLQESSTK</sequence>
<keyword evidence="1" id="KW-0812">Transmembrane</keyword>
<keyword evidence="1" id="KW-0472">Membrane</keyword>
<evidence type="ECO:0000313" key="3">
    <source>
        <dbReference type="EMBL" id="AZS16180.1"/>
    </source>
</evidence>
<feature type="transmembrane region" description="Helical" evidence="1">
    <location>
        <begin position="93"/>
        <end position="111"/>
    </location>
</feature>
<dbReference type="PROSITE" id="PS50076">
    <property type="entry name" value="DNAJ_2"/>
    <property type="match status" value="1"/>
</dbReference>
<name>A0A3S9V0Z2_9BACL</name>
<feature type="domain" description="J" evidence="2">
    <location>
        <begin position="6"/>
        <end position="73"/>
    </location>
</feature>
<accession>A0A3S9V0Z2</accession>
<gene>
    <name evidence="3" type="ORF">EI981_18190</name>
</gene>
<dbReference type="KEGG" id="plut:EI981_18190"/>
<evidence type="ECO:0000259" key="2">
    <source>
        <dbReference type="PROSITE" id="PS50076"/>
    </source>
</evidence>
<dbReference type="OrthoDB" id="1738492at2"/>
<dbReference type="AlphaFoldDB" id="A0A3S9V0Z2"/>